<evidence type="ECO:0000256" key="3">
    <source>
        <dbReference type="ARBA" id="ARBA00004906"/>
    </source>
</evidence>
<comment type="pathway">
    <text evidence="3">Protein modification; protein ubiquitination.</text>
</comment>
<evidence type="ECO:0000256" key="7">
    <source>
        <dbReference type="ARBA" id="ARBA00022737"/>
    </source>
</evidence>
<name>A0ABD0ZK79_CARAN</name>
<gene>
    <name evidence="12" type="ORF">V5N11_020042</name>
</gene>
<evidence type="ECO:0000256" key="4">
    <source>
        <dbReference type="ARBA" id="ARBA00012251"/>
    </source>
</evidence>
<dbReference type="Gene3D" id="1.20.120.1750">
    <property type="match status" value="1"/>
</dbReference>
<keyword evidence="7" id="KW-0677">Repeat</keyword>
<keyword evidence="6" id="KW-0479">Metal-binding</keyword>
<dbReference type="EC" id="2.3.2.31" evidence="4"/>
<dbReference type="Proteomes" id="UP001558713">
    <property type="component" value="Unassembled WGS sequence"/>
</dbReference>
<dbReference type="GO" id="GO:0061630">
    <property type="term" value="F:ubiquitin protein ligase activity"/>
    <property type="evidence" value="ECO:0007669"/>
    <property type="project" value="UniProtKB-EC"/>
</dbReference>
<feature type="domain" description="RING-type" evidence="11">
    <location>
        <begin position="1"/>
        <end position="221"/>
    </location>
</feature>
<dbReference type="EMBL" id="JBANAX010000741">
    <property type="protein sequence ID" value="KAL1194918.1"/>
    <property type="molecule type" value="Genomic_DNA"/>
</dbReference>
<evidence type="ECO:0000256" key="2">
    <source>
        <dbReference type="ARBA" id="ARBA00001947"/>
    </source>
</evidence>
<dbReference type="InterPro" id="IPR031127">
    <property type="entry name" value="E3_UB_ligase_RBR"/>
</dbReference>
<dbReference type="InterPro" id="IPR002867">
    <property type="entry name" value="IBR_dom"/>
</dbReference>
<evidence type="ECO:0000256" key="5">
    <source>
        <dbReference type="ARBA" id="ARBA00022679"/>
    </source>
</evidence>
<comment type="cofactor">
    <cofactor evidence="2">
        <name>Zn(2+)</name>
        <dbReference type="ChEBI" id="CHEBI:29105"/>
    </cofactor>
</comment>
<dbReference type="PROSITE" id="PS51873">
    <property type="entry name" value="TRIAD"/>
    <property type="match status" value="1"/>
</dbReference>
<evidence type="ECO:0000256" key="6">
    <source>
        <dbReference type="ARBA" id="ARBA00022723"/>
    </source>
</evidence>
<dbReference type="SUPFAM" id="SSF57850">
    <property type="entry name" value="RING/U-box"/>
    <property type="match status" value="1"/>
</dbReference>
<sequence length="227" mass="25211">MCLEGTWSAHRPGGGVGLTGLERTWGEITDGGGRGITTRVGLGKGTVECPIEDCKVELLLEDCKSLADGGQIDLMLHRKKEAAINVLDRVYCPNSTCSYLMSRGSLLKSSKSVFADAGQSGARKCQNCGFCFCISCQDKWHYGMSCENFRKTAPYKASGQAHFEDTAHRNGWRKCIQCSCWLELDEGCMHMTCWTCSYEFCYTCGEPWVMKKPTCRCPFRVEEGLTI</sequence>
<keyword evidence="13" id="KW-1185">Reference proteome</keyword>
<evidence type="ECO:0000313" key="13">
    <source>
        <dbReference type="Proteomes" id="UP001558713"/>
    </source>
</evidence>
<comment type="caution">
    <text evidence="12">The sequence shown here is derived from an EMBL/GenBank/DDBJ whole genome shotgun (WGS) entry which is preliminary data.</text>
</comment>
<dbReference type="InterPro" id="IPR044066">
    <property type="entry name" value="TRIAD_supradom"/>
</dbReference>
<dbReference type="Pfam" id="PF01485">
    <property type="entry name" value="IBR"/>
    <property type="match status" value="1"/>
</dbReference>
<comment type="catalytic activity">
    <reaction evidence="1">
        <text>[E2 ubiquitin-conjugating enzyme]-S-ubiquitinyl-L-cysteine + [acceptor protein]-L-lysine = [E2 ubiquitin-conjugating enzyme]-L-cysteine + [acceptor protein]-N(6)-ubiquitinyl-L-lysine.</text>
        <dbReference type="EC" id="2.3.2.31"/>
    </reaction>
</comment>
<dbReference type="SMART" id="SM00647">
    <property type="entry name" value="IBR"/>
    <property type="match status" value="2"/>
</dbReference>
<evidence type="ECO:0000256" key="10">
    <source>
        <dbReference type="ARBA" id="ARBA00022833"/>
    </source>
</evidence>
<evidence type="ECO:0000313" key="12">
    <source>
        <dbReference type="EMBL" id="KAL1194918.1"/>
    </source>
</evidence>
<keyword evidence="5" id="KW-0808">Transferase</keyword>
<dbReference type="PANTHER" id="PTHR11685">
    <property type="entry name" value="RBR FAMILY RING FINGER AND IBR DOMAIN-CONTAINING"/>
    <property type="match status" value="1"/>
</dbReference>
<proteinExistence type="predicted"/>
<evidence type="ECO:0000259" key="11">
    <source>
        <dbReference type="PROSITE" id="PS51873"/>
    </source>
</evidence>
<organism evidence="12 13">
    <name type="scientific">Cardamine amara subsp. amara</name>
    <dbReference type="NCBI Taxonomy" id="228776"/>
    <lineage>
        <taxon>Eukaryota</taxon>
        <taxon>Viridiplantae</taxon>
        <taxon>Streptophyta</taxon>
        <taxon>Embryophyta</taxon>
        <taxon>Tracheophyta</taxon>
        <taxon>Spermatophyta</taxon>
        <taxon>Magnoliopsida</taxon>
        <taxon>eudicotyledons</taxon>
        <taxon>Gunneridae</taxon>
        <taxon>Pentapetalae</taxon>
        <taxon>rosids</taxon>
        <taxon>malvids</taxon>
        <taxon>Brassicales</taxon>
        <taxon>Brassicaceae</taxon>
        <taxon>Cardamineae</taxon>
        <taxon>Cardamine</taxon>
    </lineage>
</organism>
<protein>
    <recommendedName>
        <fullName evidence="4">RBR-type E3 ubiquitin transferase</fullName>
        <ecNumber evidence="4">2.3.2.31</ecNumber>
    </recommendedName>
</protein>
<dbReference type="Pfam" id="PF22191">
    <property type="entry name" value="IBR_1"/>
    <property type="match status" value="1"/>
</dbReference>
<accession>A0ABD0ZK79</accession>
<keyword evidence="10" id="KW-0862">Zinc</keyword>
<evidence type="ECO:0000256" key="1">
    <source>
        <dbReference type="ARBA" id="ARBA00001798"/>
    </source>
</evidence>
<keyword evidence="9" id="KW-0833">Ubl conjugation pathway</keyword>
<evidence type="ECO:0000256" key="9">
    <source>
        <dbReference type="ARBA" id="ARBA00022786"/>
    </source>
</evidence>
<evidence type="ECO:0000256" key="8">
    <source>
        <dbReference type="ARBA" id="ARBA00022771"/>
    </source>
</evidence>
<keyword evidence="8" id="KW-0863">Zinc-finger</keyword>
<reference evidence="12 13" key="1">
    <citation type="submission" date="2024-04" db="EMBL/GenBank/DDBJ databases">
        <title>Genome assembly C_amara_ONT_v2.</title>
        <authorList>
            <person name="Yant L."/>
            <person name="Moore C."/>
            <person name="Slenker M."/>
        </authorList>
    </citation>
    <scope>NUCLEOTIDE SEQUENCE [LARGE SCALE GENOMIC DNA]</scope>
    <source>
        <tissue evidence="12">Leaf</tissue>
    </source>
</reference>
<dbReference type="AlphaFoldDB" id="A0ABD0ZK79"/>
<dbReference type="GO" id="GO:0008270">
    <property type="term" value="F:zinc ion binding"/>
    <property type="evidence" value="ECO:0007669"/>
    <property type="project" value="UniProtKB-KW"/>
</dbReference>